<dbReference type="CDD" id="cd00093">
    <property type="entry name" value="HTH_XRE"/>
    <property type="match status" value="1"/>
</dbReference>
<dbReference type="PANTHER" id="PTHR34475:SF1">
    <property type="entry name" value="CYTOSKELETON PROTEIN RODZ"/>
    <property type="match status" value="1"/>
</dbReference>
<organism evidence="4 5">
    <name type="scientific">Acrocarpospora macrocephala</name>
    <dbReference type="NCBI Taxonomy" id="150177"/>
    <lineage>
        <taxon>Bacteria</taxon>
        <taxon>Bacillati</taxon>
        <taxon>Actinomycetota</taxon>
        <taxon>Actinomycetes</taxon>
        <taxon>Streptosporangiales</taxon>
        <taxon>Streptosporangiaceae</taxon>
        <taxon>Acrocarpospora</taxon>
    </lineage>
</organism>
<dbReference type="PANTHER" id="PTHR34475">
    <property type="match status" value="1"/>
</dbReference>
<dbReference type="Proteomes" id="UP000331127">
    <property type="component" value="Unassembled WGS sequence"/>
</dbReference>
<evidence type="ECO:0000256" key="1">
    <source>
        <dbReference type="SAM" id="MobiDB-lite"/>
    </source>
</evidence>
<name>A0A5M3X0G8_9ACTN</name>
<dbReference type="PROSITE" id="PS50943">
    <property type="entry name" value="HTH_CROC1"/>
    <property type="match status" value="1"/>
</dbReference>
<dbReference type="OrthoDB" id="5243487at2"/>
<feature type="domain" description="HTH cro/C1-type" evidence="3">
    <location>
        <begin position="7"/>
        <end position="67"/>
    </location>
</feature>
<sequence>MSIGAILAEARQRAGLSVAELSERTRIRESVINAVERDDYSVCGGDFYARGHLRSMAKELNLDPDALVRQYNDSYGGLQVQVRASEMFKGDTPIKLYERRTPNWTMAMAIALGIAMVFGLVRIMGSQSSQTQTAAKAGAAIPKAPAKPAPAVPLTRPVTAVADLVTVKISATSAAWVNVRDVKGKILYQGMMASGDSETFKARKKIKMTFGDAGAMRVVVNGKDLGAPGRSGQMVRRTYGPGVPRPR</sequence>
<reference evidence="4 5" key="1">
    <citation type="submission" date="2019-10" db="EMBL/GenBank/DDBJ databases">
        <title>Whole genome shotgun sequence of Acrocarpospora macrocephala NBRC 16266.</title>
        <authorList>
            <person name="Ichikawa N."/>
            <person name="Kimura A."/>
            <person name="Kitahashi Y."/>
            <person name="Komaki H."/>
            <person name="Oguchi A."/>
        </authorList>
    </citation>
    <scope>NUCLEOTIDE SEQUENCE [LARGE SCALE GENOMIC DNA]</scope>
    <source>
        <strain evidence="4 5">NBRC 16266</strain>
    </source>
</reference>
<evidence type="ECO:0000313" key="4">
    <source>
        <dbReference type="EMBL" id="GES15255.1"/>
    </source>
</evidence>
<evidence type="ECO:0000259" key="3">
    <source>
        <dbReference type="PROSITE" id="PS50943"/>
    </source>
</evidence>
<keyword evidence="2" id="KW-0472">Membrane</keyword>
<dbReference type="InterPro" id="IPR010982">
    <property type="entry name" value="Lambda_DNA-bd_dom_sf"/>
</dbReference>
<dbReference type="InterPro" id="IPR025194">
    <property type="entry name" value="RodZ-like_C"/>
</dbReference>
<keyword evidence="2" id="KW-0812">Transmembrane</keyword>
<accession>A0A5M3X0G8</accession>
<feature type="transmembrane region" description="Helical" evidence="2">
    <location>
        <begin position="104"/>
        <end position="125"/>
    </location>
</feature>
<protein>
    <submittedName>
        <fullName evidence="4">Membrane protein</fullName>
    </submittedName>
</protein>
<dbReference type="Pfam" id="PF13464">
    <property type="entry name" value="RodZ_C"/>
    <property type="match status" value="1"/>
</dbReference>
<evidence type="ECO:0000313" key="5">
    <source>
        <dbReference type="Proteomes" id="UP000331127"/>
    </source>
</evidence>
<dbReference type="InterPro" id="IPR001387">
    <property type="entry name" value="Cro/C1-type_HTH"/>
</dbReference>
<keyword evidence="5" id="KW-1185">Reference proteome</keyword>
<dbReference type="Gene3D" id="1.10.260.40">
    <property type="entry name" value="lambda repressor-like DNA-binding domains"/>
    <property type="match status" value="1"/>
</dbReference>
<dbReference type="RefSeq" id="WP_155360395.1">
    <property type="nucleotide sequence ID" value="NZ_BAAAHL010000001.1"/>
</dbReference>
<gene>
    <name evidence="4" type="ORF">Amac_088520</name>
</gene>
<comment type="caution">
    <text evidence="4">The sequence shown here is derived from an EMBL/GenBank/DDBJ whole genome shotgun (WGS) entry which is preliminary data.</text>
</comment>
<dbReference type="AlphaFoldDB" id="A0A5M3X0G8"/>
<dbReference type="SUPFAM" id="SSF47413">
    <property type="entry name" value="lambda repressor-like DNA-binding domains"/>
    <property type="match status" value="1"/>
</dbReference>
<dbReference type="Pfam" id="PF13413">
    <property type="entry name" value="HTH_25"/>
    <property type="match status" value="1"/>
</dbReference>
<feature type="region of interest" description="Disordered" evidence="1">
    <location>
        <begin position="226"/>
        <end position="247"/>
    </location>
</feature>
<dbReference type="EMBL" id="BLAE01000072">
    <property type="protein sequence ID" value="GES15255.1"/>
    <property type="molecule type" value="Genomic_DNA"/>
</dbReference>
<dbReference type="InterPro" id="IPR050400">
    <property type="entry name" value="Bact_Cytoskel_RodZ"/>
</dbReference>
<dbReference type="SMART" id="SM00530">
    <property type="entry name" value="HTH_XRE"/>
    <property type="match status" value="1"/>
</dbReference>
<keyword evidence="2" id="KW-1133">Transmembrane helix</keyword>
<proteinExistence type="predicted"/>
<dbReference type="GO" id="GO:0003677">
    <property type="term" value="F:DNA binding"/>
    <property type="evidence" value="ECO:0007669"/>
    <property type="project" value="InterPro"/>
</dbReference>
<evidence type="ECO:0000256" key="2">
    <source>
        <dbReference type="SAM" id="Phobius"/>
    </source>
</evidence>